<gene>
    <name evidence="3" type="ORF">KAK10_06195</name>
</gene>
<evidence type="ECO:0000259" key="2">
    <source>
        <dbReference type="Pfam" id="PF25164"/>
    </source>
</evidence>
<evidence type="ECO:0000313" key="4">
    <source>
        <dbReference type="Proteomes" id="UP001057481"/>
    </source>
</evidence>
<sequence length="365" mass="42712">MAYDQLNTLIAASQILTTGPYFCPICQQPVIKRVGLYKVAHFAHYQKACLEANVSEGETVEHLKGKLQLVEFFKDHYQTSLEVYFPQIKQRADLLLQNKERKIAIEFQCSPISLTKLMERTSGYQQLGISVIWILGQRYFNQLNKESVLTKFGTLVNHKVIVLAWDIRLKYLKIIAGLAKCDFQKILLITRQVQTYEQYYQALMAIKQLKVNLQINATLRARHALKWAQYIYRGSQQKTVKRWAYRDGCQLVGAPWLVHATVKMPLGLKCLQAEWRCQNILNLQQYQIGEVISLMELKKRWLRPVDWWPMRPDLLVASQMRLMDQMITDLVVVGVLRPVNTTHVEYIAKPQWFKNLDKKYQSYKN</sequence>
<dbReference type="InterPro" id="IPR010330">
    <property type="entry name" value="CoiA_nuc"/>
</dbReference>
<name>A0ABT0VI29_9LACO</name>
<reference evidence="3" key="1">
    <citation type="submission" date="2021-04" db="EMBL/GenBank/DDBJ databases">
        <title>Taxonomic assessment of Weissella genus.</title>
        <authorList>
            <person name="Fanelli F."/>
            <person name="Chieffi D."/>
            <person name="Dell'Aquila A."/>
            <person name="Gyu-Sung C."/>
            <person name="Franz C.M.A.P."/>
            <person name="Fusco V."/>
        </authorList>
    </citation>
    <scope>NUCLEOTIDE SEQUENCE</scope>
    <source>
        <strain evidence="3">LMG 25373</strain>
    </source>
</reference>
<dbReference type="InterPro" id="IPR057253">
    <property type="entry name" value="CoiA-like_N"/>
</dbReference>
<evidence type="ECO:0000259" key="1">
    <source>
        <dbReference type="Pfam" id="PF06054"/>
    </source>
</evidence>
<evidence type="ECO:0008006" key="5">
    <source>
        <dbReference type="Google" id="ProtNLM"/>
    </source>
</evidence>
<dbReference type="Proteomes" id="UP001057481">
    <property type="component" value="Unassembled WGS sequence"/>
</dbReference>
<dbReference type="EMBL" id="JAGMVS010000064">
    <property type="protein sequence ID" value="MCM2437496.1"/>
    <property type="molecule type" value="Genomic_DNA"/>
</dbReference>
<evidence type="ECO:0000313" key="3">
    <source>
        <dbReference type="EMBL" id="MCM2437496.1"/>
    </source>
</evidence>
<feature type="domain" description="Competence protein CoiA-like N-terminal" evidence="2">
    <location>
        <begin position="17"/>
        <end position="49"/>
    </location>
</feature>
<comment type="caution">
    <text evidence="3">The sequence shown here is derived from an EMBL/GenBank/DDBJ whole genome shotgun (WGS) entry which is preliminary data.</text>
</comment>
<dbReference type="Pfam" id="PF06054">
    <property type="entry name" value="CoiA_nuc"/>
    <property type="match status" value="1"/>
</dbReference>
<organism evidence="3 4">
    <name type="scientific">Periweissella beninensis</name>
    <dbReference type="NCBI Taxonomy" id="504936"/>
    <lineage>
        <taxon>Bacteria</taxon>
        <taxon>Bacillati</taxon>
        <taxon>Bacillota</taxon>
        <taxon>Bacilli</taxon>
        <taxon>Lactobacillales</taxon>
        <taxon>Lactobacillaceae</taxon>
        <taxon>Periweissella</taxon>
    </lineage>
</organism>
<feature type="domain" description="Competence protein CoiA nuclease-like" evidence="1">
    <location>
        <begin position="58"/>
        <end position="156"/>
    </location>
</feature>
<keyword evidence="4" id="KW-1185">Reference proteome</keyword>
<dbReference type="Pfam" id="PF25164">
    <property type="entry name" value="CoiA_N"/>
    <property type="match status" value="1"/>
</dbReference>
<proteinExistence type="predicted"/>
<protein>
    <recommendedName>
        <fullName evidence="5">Competence protein CoiA</fullName>
    </recommendedName>
</protein>
<dbReference type="RefSeq" id="WP_239517013.1">
    <property type="nucleotide sequence ID" value="NZ_JAFBDN010000007.1"/>
</dbReference>
<accession>A0ABT0VI29</accession>